<reference evidence="2 3" key="1">
    <citation type="journal article" date="2018" name="J. Microbiol.">
        <title>Baekduia soli gen. nov., sp. nov., a novel bacterium isolated from the soil of Baekdu Mountain and proposal of a novel family name, Baekduiaceae fam. nov.</title>
        <authorList>
            <person name="An D.S."/>
            <person name="Siddiqi M.Z."/>
            <person name="Kim K.H."/>
            <person name="Yu H.S."/>
            <person name="Im W.T."/>
        </authorList>
    </citation>
    <scope>NUCLEOTIDE SEQUENCE [LARGE SCALE GENOMIC DNA]</scope>
    <source>
        <strain evidence="2 3">BR7-21</strain>
    </source>
</reference>
<dbReference type="EMBL" id="CP042430">
    <property type="protein sequence ID" value="QEC46188.1"/>
    <property type="molecule type" value="Genomic_DNA"/>
</dbReference>
<dbReference type="KEGG" id="bsol:FSW04_00460"/>
<proteinExistence type="predicted"/>
<evidence type="ECO:0000313" key="2">
    <source>
        <dbReference type="EMBL" id="QEC46188.1"/>
    </source>
</evidence>
<keyword evidence="1" id="KW-1133">Transmembrane helix</keyword>
<sequence>MTTSDRSTARLVGWLFIGTFVFSIPGLLLYGPLLDHPDYVLGAGHDTRITAGAFLEILTAICNIGTAVALYPLARRLSPRLAIGYVAVRILESTVIVAGIVSVLSVLTLREQSAGADPETFTVAGQALVAFHDWTFLLGPGFCAAIGNGLLLGFLMSRTGLLPQRLAAFGILAGGFAFIAATGALFDVYDRQSGPQLLLTVPEMIWEATFGIYLIVRGFAPPAVRERRAGRERGVSAPVAAAG</sequence>
<protein>
    <submittedName>
        <fullName evidence="2">DUF4386 domain-containing protein</fullName>
    </submittedName>
</protein>
<keyword evidence="3" id="KW-1185">Reference proteome</keyword>
<gene>
    <name evidence="2" type="ORF">FSW04_00460</name>
</gene>
<dbReference type="Pfam" id="PF14329">
    <property type="entry name" value="DUF4386"/>
    <property type="match status" value="1"/>
</dbReference>
<name>A0A5B8TZN5_9ACTN</name>
<dbReference type="InterPro" id="IPR025495">
    <property type="entry name" value="DUF4386"/>
</dbReference>
<feature type="transmembrane region" description="Helical" evidence="1">
    <location>
        <begin position="134"/>
        <end position="154"/>
    </location>
</feature>
<feature type="transmembrane region" description="Helical" evidence="1">
    <location>
        <begin position="53"/>
        <end position="74"/>
    </location>
</feature>
<organism evidence="2 3">
    <name type="scientific">Baekduia soli</name>
    <dbReference type="NCBI Taxonomy" id="496014"/>
    <lineage>
        <taxon>Bacteria</taxon>
        <taxon>Bacillati</taxon>
        <taxon>Actinomycetota</taxon>
        <taxon>Thermoleophilia</taxon>
        <taxon>Solirubrobacterales</taxon>
        <taxon>Baekduiaceae</taxon>
        <taxon>Baekduia</taxon>
    </lineage>
</organism>
<keyword evidence="1" id="KW-0812">Transmembrane</keyword>
<dbReference type="AlphaFoldDB" id="A0A5B8TZN5"/>
<dbReference type="OrthoDB" id="1176146at2"/>
<keyword evidence="1" id="KW-0472">Membrane</keyword>
<feature type="transmembrane region" description="Helical" evidence="1">
    <location>
        <begin position="166"/>
        <end position="185"/>
    </location>
</feature>
<dbReference type="RefSeq" id="WP_146915123.1">
    <property type="nucleotide sequence ID" value="NZ_CP042430.1"/>
</dbReference>
<evidence type="ECO:0000313" key="3">
    <source>
        <dbReference type="Proteomes" id="UP000321805"/>
    </source>
</evidence>
<feature type="transmembrane region" description="Helical" evidence="1">
    <location>
        <begin position="12"/>
        <end position="33"/>
    </location>
</feature>
<feature type="transmembrane region" description="Helical" evidence="1">
    <location>
        <begin position="86"/>
        <end position="109"/>
    </location>
</feature>
<dbReference type="Proteomes" id="UP000321805">
    <property type="component" value="Chromosome"/>
</dbReference>
<evidence type="ECO:0000256" key="1">
    <source>
        <dbReference type="SAM" id="Phobius"/>
    </source>
</evidence>
<accession>A0A5B8TZN5</accession>
<feature type="transmembrane region" description="Helical" evidence="1">
    <location>
        <begin position="205"/>
        <end position="224"/>
    </location>
</feature>